<dbReference type="Pfam" id="PF08028">
    <property type="entry name" value="Acyl-CoA_dh_2"/>
    <property type="match status" value="1"/>
</dbReference>
<dbReference type="Gene3D" id="1.10.540.10">
    <property type="entry name" value="Acyl-CoA dehydrogenase/oxidase, N-terminal domain"/>
    <property type="match status" value="1"/>
</dbReference>
<dbReference type="Proteomes" id="UP000199165">
    <property type="component" value="Unassembled WGS sequence"/>
</dbReference>
<dbReference type="GO" id="GO:0003995">
    <property type="term" value="F:acyl-CoA dehydrogenase activity"/>
    <property type="evidence" value="ECO:0007669"/>
    <property type="project" value="TreeGrafter"/>
</dbReference>
<dbReference type="InterPro" id="IPR013107">
    <property type="entry name" value="Acyl-CoA_DH_C"/>
</dbReference>
<reference evidence="5" key="1">
    <citation type="submission" date="2016-10" db="EMBL/GenBank/DDBJ databases">
        <authorList>
            <person name="Varghese N."/>
            <person name="Submissions S."/>
        </authorList>
    </citation>
    <scope>NUCLEOTIDE SEQUENCE [LARGE SCALE GENOMIC DNA]</scope>
    <source>
        <strain evidence="5">DSM 45501</strain>
    </source>
</reference>
<dbReference type="InterPro" id="IPR046373">
    <property type="entry name" value="Acyl-CoA_Oxase/DH_mid-dom_sf"/>
</dbReference>
<dbReference type="PANTHER" id="PTHR43884">
    <property type="entry name" value="ACYL-COA DEHYDROGENASE"/>
    <property type="match status" value="1"/>
</dbReference>
<dbReference type="EMBL" id="FPAT01000001">
    <property type="protein sequence ID" value="SFT36088.1"/>
    <property type="molecule type" value="Genomic_DNA"/>
</dbReference>
<organism evidence="4 5">
    <name type="scientific">Actinopolyspora righensis</name>
    <dbReference type="NCBI Taxonomy" id="995060"/>
    <lineage>
        <taxon>Bacteria</taxon>
        <taxon>Bacillati</taxon>
        <taxon>Actinomycetota</taxon>
        <taxon>Actinomycetes</taxon>
        <taxon>Actinopolysporales</taxon>
        <taxon>Actinopolysporaceae</taxon>
        <taxon>Actinopolyspora</taxon>
        <taxon>Actinopolyspora alba group</taxon>
    </lineage>
</organism>
<sequence length="394" mass="43055">MNTTETRPSRAELLRRASDLVPLLRKHAQWGDEHRRLHDETIEAMADAGIMKMRSPARYGGYESDMRTVVDVIAELGRGDGAAAWTAAVWAISTWMMGLFPDEVQDEVFATEDVRVTGILSPTAMAVPTDGGVVVNGKWAFNSGAPQATWNTNAAVLAHPDGSHEPVMIAVPLKDLKIVDDWYTTGLRGSASVTTVAEDLFVPQERVLSLVPVLQGQHESQVNARSPIYGAAFMPTACATISAPVAGLAKAANDAFFERLPGRKITYTSYESQQEAPLTHLQVAEASVKTDEAVFHVGRTADLLDEKSSRGEQWSLQERARMRLDLGAACQRAKEAVDTLNMASGGSSIYRDVPIQRIARDVQTINLHAILHPNTNYELYGRILCGLEPNTDYI</sequence>
<evidence type="ECO:0000313" key="4">
    <source>
        <dbReference type="EMBL" id="SFT36088.1"/>
    </source>
</evidence>
<evidence type="ECO:0000259" key="3">
    <source>
        <dbReference type="Pfam" id="PF08028"/>
    </source>
</evidence>
<feature type="domain" description="Acyl-CoA dehydrogenase C-terminal" evidence="3">
    <location>
        <begin position="240"/>
        <end position="372"/>
    </location>
</feature>
<dbReference type="Gene3D" id="2.40.110.10">
    <property type="entry name" value="Butyryl-CoA Dehydrogenase, subunit A, domain 2"/>
    <property type="match status" value="1"/>
</dbReference>
<dbReference type="Pfam" id="PF02771">
    <property type="entry name" value="Acyl-CoA_dh_N"/>
    <property type="match status" value="1"/>
</dbReference>
<proteinExistence type="predicted"/>
<evidence type="ECO:0000313" key="5">
    <source>
        <dbReference type="Proteomes" id="UP000199165"/>
    </source>
</evidence>
<dbReference type="InterPro" id="IPR013786">
    <property type="entry name" value="AcylCoA_DH/ox_N"/>
</dbReference>
<dbReference type="SUPFAM" id="SSF47203">
    <property type="entry name" value="Acyl-CoA dehydrogenase C-terminal domain-like"/>
    <property type="match status" value="1"/>
</dbReference>
<protein>
    <submittedName>
        <fullName evidence="4">Acyl-CoA dehydrogenase</fullName>
    </submittedName>
</protein>
<dbReference type="InterPro" id="IPR036250">
    <property type="entry name" value="AcylCo_DH-like_C"/>
</dbReference>
<keyword evidence="5" id="KW-1185">Reference proteome</keyword>
<dbReference type="GO" id="GO:0050660">
    <property type="term" value="F:flavin adenine dinucleotide binding"/>
    <property type="evidence" value="ECO:0007669"/>
    <property type="project" value="InterPro"/>
</dbReference>
<dbReference type="InterPro" id="IPR009100">
    <property type="entry name" value="AcylCoA_DH/oxidase_NM_dom_sf"/>
</dbReference>
<dbReference type="Gene3D" id="1.20.140.10">
    <property type="entry name" value="Butyryl-CoA Dehydrogenase, subunit A, domain 3"/>
    <property type="match status" value="1"/>
</dbReference>
<dbReference type="InterPro" id="IPR037069">
    <property type="entry name" value="AcylCoA_DH/ox_N_sf"/>
</dbReference>
<name>A0A1I6XCV1_9ACTN</name>
<evidence type="ECO:0000256" key="1">
    <source>
        <dbReference type="ARBA" id="ARBA00023002"/>
    </source>
</evidence>
<dbReference type="AlphaFoldDB" id="A0A1I6XCV1"/>
<dbReference type="SUPFAM" id="SSF56645">
    <property type="entry name" value="Acyl-CoA dehydrogenase NM domain-like"/>
    <property type="match status" value="1"/>
</dbReference>
<accession>A0A1I6XCV1</accession>
<evidence type="ECO:0000259" key="2">
    <source>
        <dbReference type="Pfam" id="PF02771"/>
    </source>
</evidence>
<dbReference type="PANTHER" id="PTHR43884:SF12">
    <property type="entry name" value="ISOVALERYL-COA DEHYDROGENASE, MITOCHONDRIAL-RELATED"/>
    <property type="match status" value="1"/>
</dbReference>
<feature type="domain" description="Acyl-CoA dehydrogenase/oxidase N-terminal" evidence="2">
    <location>
        <begin position="26"/>
        <end position="103"/>
    </location>
</feature>
<dbReference type="PIRSF" id="PIRSF016578">
    <property type="entry name" value="HsaA"/>
    <property type="match status" value="1"/>
</dbReference>
<keyword evidence="1" id="KW-0560">Oxidoreductase</keyword>
<gene>
    <name evidence="4" type="ORF">SAMN04487904_101470</name>
</gene>
<dbReference type="STRING" id="995060.SAMN04487904_101470"/>